<dbReference type="Proteomes" id="UP001215598">
    <property type="component" value="Unassembled WGS sequence"/>
</dbReference>
<feature type="region of interest" description="Disordered" evidence="1">
    <location>
        <begin position="1"/>
        <end position="20"/>
    </location>
</feature>
<proteinExistence type="predicted"/>
<protein>
    <submittedName>
        <fullName evidence="2">Uncharacterized protein</fullName>
    </submittedName>
</protein>
<organism evidence="2 3">
    <name type="scientific">Mycena metata</name>
    <dbReference type="NCBI Taxonomy" id="1033252"/>
    <lineage>
        <taxon>Eukaryota</taxon>
        <taxon>Fungi</taxon>
        <taxon>Dikarya</taxon>
        <taxon>Basidiomycota</taxon>
        <taxon>Agaricomycotina</taxon>
        <taxon>Agaricomycetes</taxon>
        <taxon>Agaricomycetidae</taxon>
        <taxon>Agaricales</taxon>
        <taxon>Marasmiineae</taxon>
        <taxon>Mycenaceae</taxon>
        <taxon>Mycena</taxon>
    </lineage>
</organism>
<evidence type="ECO:0000313" key="2">
    <source>
        <dbReference type="EMBL" id="KAJ7736415.1"/>
    </source>
</evidence>
<reference evidence="2" key="1">
    <citation type="submission" date="2023-03" db="EMBL/GenBank/DDBJ databases">
        <title>Massive genome expansion in bonnet fungi (Mycena s.s.) driven by repeated elements and novel gene families across ecological guilds.</title>
        <authorList>
            <consortium name="Lawrence Berkeley National Laboratory"/>
            <person name="Harder C.B."/>
            <person name="Miyauchi S."/>
            <person name="Viragh M."/>
            <person name="Kuo A."/>
            <person name="Thoen E."/>
            <person name="Andreopoulos B."/>
            <person name="Lu D."/>
            <person name="Skrede I."/>
            <person name="Drula E."/>
            <person name="Henrissat B."/>
            <person name="Morin E."/>
            <person name="Kohler A."/>
            <person name="Barry K."/>
            <person name="LaButti K."/>
            <person name="Morin E."/>
            <person name="Salamov A."/>
            <person name="Lipzen A."/>
            <person name="Mereny Z."/>
            <person name="Hegedus B."/>
            <person name="Baldrian P."/>
            <person name="Stursova M."/>
            <person name="Weitz H."/>
            <person name="Taylor A."/>
            <person name="Grigoriev I.V."/>
            <person name="Nagy L.G."/>
            <person name="Martin F."/>
            <person name="Kauserud H."/>
        </authorList>
    </citation>
    <scope>NUCLEOTIDE SEQUENCE</scope>
    <source>
        <strain evidence="2">CBHHK182m</strain>
    </source>
</reference>
<feature type="region of interest" description="Disordered" evidence="1">
    <location>
        <begin position="188"/>
        <end position="264"/>
    </location>
</feature>
<keyword evidence="3" id="KW-1185">Reference proteome</keyword>
<evidence type="ECO:0000256" key="1">
    <source>
        <dbReference type="SAM" id="MobiDB-lite"/>
    </source>
</evidence>
<dbReference type="EMBL" id="JARKIB010000121">
    <property type="protein sequence ID" value="KAJ7736415.1"/>
    <property type="molecule type" value="Genomic_DNA"/>
</dbReference>
<comment type="caution">
    <text evidence="2">The sequence shown here is derived from an EMBL/GenBank/DDBJ whole genome shotgun (WGS) entry which is preliminary data.</text>
</comment>
<accession>A0AAD7I6W3</accession>
<gene>
    <name evidence="2" type="ORF">B0H16DRAFT_1763963</name>
</gene>
<feature type="compositionally biased region" description="Basic and acidic residues" evidence="1">
    <location>
        <begin position="232"/>
        <end position="242"/>
    </location>
</feature>
<sequence>MPHPDNAKIGHPAPTLDTVPRIEIPTLGDESCGEEGWASQIRWAAPPPHRPTSKMKDRQVRANSRMRAGLSPMHNAAPIPRAPKRNRSGEPTSKRPISVVVEGLSPTCNADRERRRPKYPTAPRPRPNSVTPANARTRAGYGVPDTHEQSSGIAKPYPQRQARTRNVPIILLPAQKRKHRIYANARARVAHGVPQAYERPPGTPKPRTPRREPRQRQSAHPPRPNAARSRASKFDASGEKTGEPMGGDVGSVVVKGLSRIGTRK</sequence>
<evidence type="ECO:0000313" key="3">
    <source>
        <dbReference type="Proteomes" id="UP001215598"/>
    </source>
</evidence>
<dbReference type="AlphaFoldDB" id="A0AAD7I6W3"/>
<feature type="region of interest" description="Disordered" evidence="1">
    <location>
        <begin position="42"/>
        <end position="161"/>
    </location>
</feature>
<name>A0AAD7I6W3_9AGAR</name>